<proteinExistence type="predicted"/>
<comment type="caution">
    <text evidence="3">The sequence shown here is derived from an EMBL/GenBank/DDBJ whole genome shotgun (WGS) entry which is preliminary data.</text>
</comment>
<feature type="compositionally biased region" description="Polar residues" evidence="2">
    <location>
        <begin position="464"/>
        <end position="481"/>
    </location>
</feature>
<dbReference type="EMBL" id="CAMXCT030001835">
    <property type="protein sequence ID" value="CAL4780769.1"/>
    <property type="molecule type" value="Genomic_DNA"/>
</dbReference>
<dbReference type="PANTHER" id="PTHR23084:SF179">
    <property type="entry name" value="OS10G0565000 PROTEIN"/>
    <property type="match status" value="1"/>
</dbReference>
<dbReference type="SUPFAM" id="SSF82185">
    <property type="entry name" value="Histone H3 K4-specific methyltransferase SET7/9 N-terminal domain"/>
    <property type="match status" value="2"/>
</dbReference>
<dbReference type="AlphaFoldDB" id="A0A9P1G0X8"/>
<protein>
    <submittedName>
        <fullName evidence="4">Phosphatidylinositol 4-phosphate 5-kinase 4 (AtPIP5K4) (1-phosphatidylinositol 4-phosphate kinase 4 ) (Diphosphoinositide kinase 4) (PtdIns(4)P-5-kinase 4)</fullName>
    </submittedName>
</protein>
<dbReference type="SUPFAM" id="SSF50249">
    <property type="entry name" value="Nucleic acid-binding proteins"/>
    <property type="match status" value="1"/>
</dbReference>
<dbReference type="InterPro" id="IPR012340">
    <property type="entry name" value="NA-bd_OB-fold"/>
</dbReference>
<evidence type="ECO:0000256" key="2">
    <source>
        <dbReference type="SAM" id="MobiDB-lite"/>
    </source>
</evidence>
<dbReference type="InterPro" id="IPR003409">
    <property type="entry name" value="MORN"/>
</dbReference>
<dbReference type="EMBL" id="CAMXCT020001835">
    <property type="protein sequence ID" value="CAL1146832.1"/>
    <property type="molecule type" value="Genomic_DNA"/>
</dbReference>
<evidence type="ECO:0000313" key="4">
    <source>
        <dbReference type="EMBL" id="CAL4780769.1"/>
    </source>
</evidence>
<dbReference type="Gene3D" id="2.40.50.140">
    <property type="entry name" value="Nucleic acid-binding proteins"/>
    <property type="match status" value="1"/>
</dbReference>
<accession>A0A9P1G0X8</accession>
<sequence length="481" mass="53615">MSIPGSDLDFTRFFHAAIAHLAFRPDCSSQTWQFQQDPAVQATWAELRLPKSKMDEVLAARPDLFARSVSSKPIIRLQALGLTCLPPTPIPPLGTAAPSPLVPGVPQKGLATKWTGTWGGSTGYKSGPELPRQPLFGGEALQGDVLEWKGKFGWIKPLQPIDHPLASRHNSKIYVHIKDLADGLQALAPGQRVAFQAYTDDSGIGAEEREEHPTVIVEHGIKYTGQWKGGLRDGHGLQEWPDGAQFEGQWRNGLAEGFGKFVHADGDVYEGQWKGDKANGEGVYHHADGSRYVGQWRDDQKEGQAIEEWADNSRFEGQYRAGKKHGHGTFSWPEGSSYEGEFENNEIHGQGTYFWNDGRVYRGQWANNRMSGTGTFTWRDGRKYVGSYQHDKKDGHGVFTWPDGREYVGDWKDGKQHGIGVFRTAKGDFRRGEWKEGNRIRWISEAYREDGKQPGGSEEKAPNASEQNQVNQVSQDNTTAP</sequence>
<organism evidence="3">
    <name type="scientific">Cladocopium goreaui</name>
    <dbReference type="NCBI Taxonomy" id="2562237"/>
    <lineage>
        <taxon>Eukaryota</taxon>
        <taxon>Sar</taxon>
        <taxon>Alveolata</taxon>
        <taxon>Dinophyceae</taxon>
        <taxon>Suessiales</taxon>
        <taxon>Symbiodiniaceae</taxon>
        <taxon>Cladocopium</taxon>
    </lineage>
</organism>
<evidence type="ECO:0000256" key="1">
    <source>
        <dbReference type="ARBA" id="ARBA00022737"/>
    </source>
</evidence>
<evidence type="ECO:0000313" key="3">
    <source>
        <dbReference type="EMBL" id="CAI3993457.1"/>
    </source>
</evidence>
<dbReference type="Gene3D" id="2.20.110.10">
    <property type="entry name" value="Histone H3 K4-specific methyltransferase SET7/9 N-terminal domain"/>
    <property type="match status" value="4"/>
</dbReference>
<dbReference type="OrthoDB" id="282259at2759"/>
<reference evidence="4 5" key="2">
    <citation type="submission" date="2024-05" db="EMBL/GenBank/DDBJ databases">
        <authorList>
            <person name="Chen Y."/>
            <person name="Shah S."/>
            <person name="Dougan E. K."/>
            <person name="Thang M."/>
            <person name="Chan C."/>
        </authorList>
    </citation>
    <scope>NUCLEOTIDE SEQUENCE [LARGE SCALE GENOMIC DNA]</scope>
</reference>
<feature type="compositionally biased region" description="Basic and acidic residues" evidence="2">
    <location>
        <begin position="446"/>
        <end position="461"/>
    </location>
</feature>
<dbReference type="EMBL" id="CAMXCT010001835">
    <property type="protein sequence ID" value="CAI3993457.1"/>
    <property type="molecule type" value="Genomic_DNA"/>
</dbReference>
<name>A0A9P1G0X8_9DINO</name>
<evidence type="ECO:0000313" key="5">
    <source>
        <dbReference type="Proteomes" id="UP001152797"/>
    </source>
</evidence>
<gene>
    <name evidence="3" type="ORF">C1SCF055_LOCUS20204</name>
</gene>
<keyword evidence="5" id="KW-1185">Reference proteome</keyword>
<keyword evidence="1" id="KW-0677">Repeat</keyword>
<dbReference type="PANTHER" id="PTHR23084">
    <property type="entry name" value="PHOSPHATIDYLINOSITOL-4-PHOSPHATE 5-KINASE RELATED"/>
    <property type="match status" value="1"/>
</dbReference>
<reference evidence="3" key="1">
    <citation type="submission" date="2022-10" db="EMBL/GenBank/DDBJ databases">
        <authorList>
            <person name="Chen Y."/>
            <person name="Dougan E. K."/>
            <person name="Chan C."/>
            <person name="Rhodes N."/>
            <person name="Thang M."/>
        </authorList>
    </citation>
    <scope>NUCLEOTIDE SEQUENCE</scope>
</reference>
<dbReference type="SMART" id="SM00698">
    <property type="entry name" value="MORN"/>
    <property type="match status" value="9"/>
</dbReference>
<dbReference type="Proteomes" id="UP001152797">
    <property type="component" value="Unassembled WGS sequence"/>
</dbReference>
<dbReference type="Pfam" id="PF02493">
    <property type="entry name" value="MORN"/>
    <property type="match status" value="9"/>
</dbReference>
<feature type="region of interest" description="Disordered" evidence="2">
    <location>
        <begin position="445"/>
        <end position="481"/>
    </location>
</feature>